<feature type="transmembrane region" description="Helical" evidence="1">
    <location>
        <begin position="267"/>
        <end position="289"/>
    </location>
</feature>
<evidence type="ECO:0000256" key="1">
    <source>
        <dbReference type="SAM" id="Phobius"/>
    </source>
</evidence>
<dbReference type="InterPro" id="IPR045691">
    <property type="entry name" value="DUF6056"/>
</dbReference>
<dbReference type="Pfam" id="PF19528">
    <property type="entry name" value="DUF6056"/>
    <property type="match status" value="1"/>
</dbReference>
<evidence type="ECO:0000313" key="3">
    <source>
        <dbReference type="Proteomes" id="UP001455088"/>
    </source>
</evidence>
<keyword evidence="1" id="KW-0812">Transmembrane</keyword>
<organism evidence="2 3">
    <name type="scientific">Stenotrophomonas bentonitica</name>
    <dbReference type="NCBI Taxonomy" id="1450134"/>
    <lineage>
        <taxon>Bacteria</taxon>
        <taxon>Pseudomonadati</taxon>
        <taxon>Pseudomonadota</taxon>
        <taxon>Gammaproteobacteria</taxon>
        <taxon>Lysobacterales</taxon>
        <taxon>Lysobacteraceae</taxon>
        <taxon>Stenotrophomonas</taxon>
    </lineage>
</organism>
<keyword evidence="1" id="KW-0472">Membrane</keyword>
<reference evidence="2 3" key="1">
    <citation type="submission" date="2024-04" db="EMBL/GenBank/DDBJ databases">
        <title>Bacterial endophytes with biocontrol capabilities against important plant pathogens.</title>
        <authorList>
            <person name="Alayande K.A."/>
        </authorList>
    </citation>
    <scope>NUCLEOTIDE SEQUENCE [LARGE SCALE GENOMIC DNA]</scope>
    <source>
        <strain evidence="2 3">KV22</strain>
    </source>
</reference>
<feature type="transmembrane region" description="Helical" evidence="1">
    <location>
        <begin position="148"/>
        <end position="164"/>
    </location>
</feature>
<feature type="transmembrane region" description="Helical" evidence="1">
    <location>
        <begin position="298"/>
        <end position="317"/>
    </location>
</feature>
<dbReference type="EMBL" id="JBBYHY010000004">
    <property type="protein sequence ID" value="MEL3953594.1"/>
    <property type="molecule type" value="Genomic_DNA"/>
</dbReference>
<feature type="transmembrane region" description="Helical" evidence="1">
    <location>
        <begin position="121"/>
        <end position="142"/>
    </location>
</feature>
<protein>
    <submittedName>
        <fullName evidence="2">DUF6056 family protein</fullName>
    </submittedName>
</protein>
<keyword evidence="3" id="KW-1185">Reference proteome</keyword>
<feature type="transmembrane region" description="Helical" evidence="1">
    <location>
        <begin position="88"/>
        <end position="109"/>
    </location>
</feature>
<evidence type="ECO:0000313" key="2">
    <source>
        <dbReference type="EMBL" id="MEL3953594.1"/>
    </source>
</evidence>
<accession>A0ABU9JL67</accession>
<comment type="caution">
    <text evidence="2">The sequence shown here is derived from an EMBL/GenBank/DDBJ whole genome shotgun (WGS) entry which is preliminary data.</text>
</comment>
<proteinExistence type="predicted"/>
<feature type="transmembrane region" description="Helical" evidence="1">
    <location>
        <begin position="12"/>
        <end position="34"/>
    </location>
</feature>
<feature type="transmembrane region" description="Helical" evidence="1">
    <location>
        <begin position="215"/>
        <end position="236"/>
    </location>
</feature>
<dbReference type="Proteomes" id="UP001455088">
    <property type="component" value="Unassembled WGS sequence"/>
</dbReference>
<keyword evidence="1" id="KW-1133">Transmembrane helix</keyword>
<dbReference type="RefSeq" id="WP_157266831.1">
    <property type="nucleotide sequence ID" value="NZ_JBBYHY010000004.1"/>
</dbReference>
<name>A0ABU9JL67_9GAMM</name>
<gene>
    <name evidence="2" type="ORF">AAE039_08465</name>
</gene>
<sequence length="435" mass="48867">MNTTARAIDVSLPIVALFVAVVGVVVYIATAMVAPLNGEDFALTREMLGASAYDRLHWMGERSFVQITQWNARLGEQLAIFWLSVPRIYYVFASILSFVIYAGLVGIWSRDEGQSSSFSRSVIYALALIWLFWPSYEVFFWITAQSAYFQPMILVVILLLMYRTPNAIDGLKQSGLKFVSALCLAALVGVSFENVPPALGASLGLVLLLRGRQYWTFRTMLPIVALAITWASLMLAPSTGIRRAAYALMYPGDPSVMHYAMRAKNVAAQLFGTSGYLILAALASSVYLWRVHQWRQQVVLGWSVSVLTVATVVAAPYTEPRAFIVPWALWFMFVIAAAVRLDIRPAARTVLALLSISSLWFPFQAHMAYVDFARSLDERDAYIRIIGRTDRCNSGIVVGHTDRQYPYKYLNNREQWYVANQAYVSGYYRCKVTVQ</sequence>
<feature type="transmembrane region" description="Helical" evidence="1">
    <location>
        <begin position="323"/>
        <end position="343"/>
    </location>
</feature>